<name>A7E9Z9_SCLS1</name>
<dbReference type="Proteomes" id="UP000001312">
    <property type="component" value="Unassembled WGS sequence"/>
</dbReference>
<dbReference type="EMBL" id="CH476623">
    <property type="protein sequence ID" value="EDN99277.1"/>
    <property type="molecule type" value="Genomic_DNA"/>
</dbReference>
<dbReference type="InParanoid" id="A7E9Z9"/>
<evidence type="ECO:0000313" key="1">
    <source>
        <dbReference type="EMBL" id="EDN99277.1"/>
    </source>
</evidence>
<accession>A7E9Z9</accession>
<organism evidence="1 2">
    <name type="scientific">Sclerotinia sclerotiorum (strain ATCC 18683 / 1980 / Ss-1)</name>
    <name type="common">White mold</name>
    <name type="synonym">Whetzelinia sclerotiorum</name>
    <dbReference type="NCBI Taxonomy" id="665079"/>
    <lineage>
        <taxon>Eukaryota</taxon>
        <taxon>Fungi</taxon>
        <taxon>Dikarya</taxon>
        <taxon>Ascomycota</taxon>
        <taxon>Pezizomycotina</taxon>
        <taxon>Leotiomycetes</taxon>
        <taxon>Helotiales</taxon>
        <taxon>Sclerotiniaceae</taxon>
        <taxon>Sclerotinia</taxon>
    </lineage>
</organism>
<dbReference type="HOGENOM" id="CLU_2293378_0_0_1"/>
<reference evidence="2" key="1">
    <citation type="journal article" date="2011" name="PLoS Genet.">
        <title>Genomic analysis of the necrotrophic fungal pathogens Sclerotinia sclerotiorum and Botrytis cinerea.</title>
        <authorList>
            <person name="Amselem J."/>
            <person name="Cuomo C.A."/>
            <person name="van Kan J.A."/>
            <person name="Viaud M."/>
            <person name="Benito E.P."/>
            <person name="Couloux A."/>
            <person name="Coutinho P.M."/>
            <person name="de Vries R.P."/>
            <person name="Dyer P.S."/>
            <person name="Fillinger S."/>
            <person name="Fournier E."/>
            <person name="Gout L."/>
            <person name="Hahn M."/>
            <person name="Kohn L."/>
            <person name="Lapalu N."/>
            <person name="Plummer K.M."/>
            <person name="Pradier J.M."/>
            <person name="Quevillon E."/>
            <person name="Sharon A."/>
            <person name="Simon A."/>
            <person name="ten Have A."/>
            <person name="Tudzynski B."/>
            <person name="Tudzynski P."/>
            <person name="Wincker P."/>
            <person name="Andrew M."/>
            <person name="Anthouard V."/>
            <person name="Beever R.E."/>
            <person name="Beffa R."/>
            <person name="Benoit I."/>
            <person name="Bouzid O."/>
            <person name="Brault B."/>
            <person name="Chen Z."/>
            <person name="Choquer M."/>
            <person name="Collemare J."/>
            <person name="Cotton P."/>
            <person name="Danchin E.G."/>
            <person name="Da Silva C."/>
            <person name="Gautier A."/>
            <person name="Giraud C."/>
            <person name="Giraud T."/>
            <person name="Gonzalez C."/>
            <person name="Grossetete S."/>
            <person name="Guldener U."/>
            <person name="Henrissat B."/>
            <person name="Howlett B.J."/>
            <person name="Kodira C."/>
            <person name="Kretschmer M."/>
            <person name="Lappartient A."/>
            <person name="Leroch M."/>
            <person name="Levis C."/>
            <person name="Mauceli E."/>
            <person name="Neuveglise C."/>
            <person name="Oeser B."/>
            <person name="Pearson M."/>
            <person name="Poulain J."/>
            <person name="Poussereau N."/>
            <person name="Quesneville H."/>
            <person name="Rascle C."/>
            <person name="Schumacher J."/>
            <person name="Segurens B."/>
            <person name="Sexton A."/>
            <person name="Silva E."/>
            <person name="Sirven C."/>
            <person name="Soanes D.M."/>
            <person name="Talbot N.J."/>
            <person name="Templeton M."/>
            <person name="Yandava C."/>
            <person name="Yarden O."/>
            <person name="Zeng Q."/>
            <person name="Rollins J.A."/>
            <person name="Lebrun M.H."/>
            <person name="Dickman M."/>
        </authorList>
    </citation>
    <scope>NUCLEOTIDE SEQUENCE [LARGE SCALE GENOMIC DNA]</scope>
    <source>
        <strain evidence="2">ATCC 18683 / 1980 / Ss-1</strain>
    </source>
</reference>
<gene>
    <name evidence="1" type="ORF">SS1G_02129</name>
</gene>
<dbReference type="KEGG" id="ssl:SS1G_02129"/>
<proteinExistence type="predicted"/>
<evidence type="ECO:0000313" key="2">
    <source>
        <dbReference type="Proteomes" id="UP000001312"/>
    </source>
</evidence>
<dbReference type="GeneID" id="5492995"/>
<sequence>MLGQPLQEENKRKLFQYQKRICSQVYQIFKQTASTKLILGNRELETLADFDGFEAFIGVDDLKQPSGMWNSKAPSRARELKSSFHNSITCPPRYTANSARN</sequence>
<protein>
    <submittedName>
        <fullName evidence="1">Uncharacterized protein</fullName>
    </submittedName>
</protein>
<keyword evidence="2" id="KW-1185">Reference proteome</keyword>
<dbReference type="AlphaFoldDB" id="A7E9Z9"/>
<dbReference type="RefSeq" id="XP_001595915.1">
    <property type="nucleotide sequence ID" value="XM_001595865.1"/>
</dbReference>